<dbReference type="Proteomes" id="UP001352852">
    <property type="component" value="Unassembled WGS sequence"/>
</dbReference>
<reference evidence="2 3" key="1">
    <citation type="submission" date="2021-06" db="EMBL/GenBank/DDBJ databases">
        <authorList>
            <person name="Palmer J.M."/>
        </authorList>
    </citation>
    <scope>NUCLEOTIDE SEQUENCE [LARGE SCALE GENOMIC DNA]</scope>
    <source>
        <strain evidence="2 3">CL_MEX2019</strain>
        <tissue evidence="2">Muscle</tissue>
    </source>
</reference>
<evidence type="ECO:0000313" key="3">
    <source>
        <dbReference type="Proteomes" id="UP001352852"/>
    </source>
</evidence>
<keyword evidence="1" id="KW-1133">Transmembrane helix</keyword>
<evidence type="ECO:0000313" key="2">
    <source>
        <dbReference type="EMBL" id="MED6288368.1"/>
    </source>
</evidence>
<feature type="transmembrane region" description="Helical" evidence="1">
    <location>
        <begin position="89"/>
        <end position="106"/>
    </location>
</feature>
<name>A0ABU7EMA1_9TELE</name>
<accession>A0ABU7EMA1</accession>
<gene>
    <name evidence="2" type="ORF">CHARACLAT_025806</name>
</gene>
<sequence>MAKEATSDMNINGLAVTETTPKENIFLYHQKEKKIEGDNQDSLVFLGWTWILAIRALYPERGDAFSTVSHLYHHVSGSMFTGDLNLGNIYFFLFPGITFCYLFNYVL</sequence>
<comment type="caution">
    <text evidence="2">The sequence shown here is derived from an EMBL/GenBank/DDBJ whole genome shotgun (WGS) entry which is preliminary data.</text>
</comment>
<protein>
    <submittedName>
        <fullName evidence="2">Uncharacterized protein</fullName>
    </submittedName>
</protein>
<dbReference type="EMBL" id="JAHUTJ010060409">
    <property type="protein sequence ID" value="MED6288368.1"/>
    <property type="molecule type" value="Genomic_DNA"/>
</dbReference>
<keyword evidence="1" id="KW-0472">Membrane</keyword>
<proteinExistence type="predicted"/>
<organism evidence="2 3">
    <name type="scientific">Characodon lateralis</name>
    <dbReference type="NCBI Taxonomy" id="208331"/>
    <lineage>
        <taxon>Eukaryota</taxon>
        <taxon>Metazoa</taxon>
        <taxon>Chordata</taxon>
        <taxon>Craniata</taxon>
        <taxon>Vertebrata</taxon>
        <taxon>Euteleostomi</taxon>
        <taxon>Actinopterygii</taxon>
        <taxon>Neopterygii</taxon>
        <taxon>Teleostei</taxon>
        <taxon>Neoteleostei</taxon>
        <taxon>Acanthomorphata</taxon>
        <taxon>Ovalentaria</taxon>
        <taxon>Atherinomorphae</taxon>
        <taxon>Cyprinodontiformes</taxon>
        <taxon>Goodeidae</taxon>
        <taxon>Characodon</taxon>
    </lineage>
</organism>
<keyword evidence="3" id="KW-1185">Reference proteome</keyword>
<evidence type="ECO:0000256" key="1">
    <source>
        <dbReference type="SAM" id="Phobius"/>
    </source>
</evidence>
<keyword evidence="1" id="KW-0812">Transmembrane</keyword>
<feature type="non-terminal residue" evidence="2">
    <location>
        <position position="107"/>
    </location>
</feature>